<keyword evidence="3" id="KW-1185">Reference proteome</keyword>
<dbReference type="SUPFAM" id="SSF47413">
    <property type="entry name" value="lambda repressor-like DNA-binding domains"/>
    <property type="match status" value="1"/>
</dbReference>
<dbReference type="PROSITE" id="PS50943">
    <property type="entry name" value="HTH_CROC1"/>
    <property type="match status" value="1"/>
</dbReference>
<evidence type="ECO:0000259" key="1">
    <source>
        <dbReference type="PROSITE" id="PS50943"/>
    </source>
</evidence>
<dbReference type="InterPro" id="IPR001387">
    <property type="entry name" value="Cro/C1-type_HTH"/>
</dbReference>
<comment type="caution">
    <text evidence="2">The sequence shown here is derived from an EMBL/GenBank/DDBJ whole genome shotgun (WGS) entry which is preliminary data.</text>
</comment>
<evidence type="ECO:0000313" key="3">
    <source>
        <dbReference type="Proteomes" id="UP001444625"/>
    </source>
</evidence>
<dbReference type="Proteomes" id="UP001444625">
    <property type="component" value="Unassembled WGS sequence"/>
</dbReference>
<dbReference type="Pfam" id="PF13560">
    <property type="entry name" value="HTH_31"/>
    <property type="match status" value="1"/>
</dbReference>
<feature type="domain" description="HTH cro/C1-type" evidence="1">
    <location>
        <begin position="8"/>
        <end position="61"/>
    </location>
</feature>
<reference evidence="2 3" key="1">
    <citation type="submission" date="2024-05" db="EMBL/GenBank/DDBJ databases">
        <authorList>
            <person name="Haq I."/>
            <person name="Ullah Z."/>
            <person name="Ahmad R."/>
            <person name="Li M."/>
            <person name="Tong Y."/>
        </authorList>
    </citation>
    <scope>NUCLEOTIDE SEQUENCE [LARGE SCALE GENOMIC DNA]</scope>
    <source>
        <strain evidence="2 3">16A2E</strain>
    </source>
</reference>
<proteinExistence type="predicted"/>
<gene>
    <name evidence="2" type="ORF">ABC228_00485</name>
</gene>
<accession>A0ABU9XBL2</accession>
<dbReference type="Gene3D" id="1.10.260.40">
    <property type="entry name" value="lambda repressor-like DNA-binding domains"/>
    <property type="match status" value="1"/>
</dbReference>
<dbReference type="InterPro" id="IPR010982">
    <property type="entry name" value="Lambda_DNA-bd_dom_sf"/>
</dbReference>
<dbReference type="EMBL" id="JBDIML010000001">
    <property type="protein sequence ID" value="MEN2765651.1"/>
    <property type="molecule type" value="Genomic_DNA"/>
</dbReference>
<protein>
    <submittedName>
        <fullName evidence="2">Helix-turn-helix transcriptional regulator</fullName>
    </submittedName>
</protein>
<name>A0ABU9XBL2_9BACI</name>
<dbReference type="CDD" id="cd00093">
    <property type="entry name" value="HTH_XRE"/>
    <property type="match status" value="1"/>
</dbReference>
<organism evidence="2 3">
    <name type="scientific">Ornithinibacillus xuwenensis</name>
    <dbReference type="NCBI Taxonomy" id="3144668"/>
    <lineage>
        <taxon>Bacteria</taxon>
        <taxon>Bacillati</taxon>
        <taxon>Bacillota</taxon>
        <taxon>Bacilli</taxon>
        <taxon>Bacillales</taxon>
        <taxon>Bacillaceae</taxon>
        <taxon>Ornithinibacillus</taxon>
    </lineage>
</organism>
<sequence>MLELAAVLKKMRRRSGLSQEALAPRLHMSRSNISKLERGKLDIRGNDLLRWAQETSSQDILISIACNIDLATATDMISQLTQLAGTILLGWWF</sequence>
<evidence type="ECO:0000313" key="2">
    <source>
        <dbReference type="EMBL" id="MEN2765651.1"/>
    </source>
</evidence>
<dbReference type="SMART" id="SM00530">
    <property type="entry name" value="HTH_XRE"/>
    <property type="match status" value="1"/>
</dbReference>
<dbReference type="RefSeq" id="WP_345823127.1">
    <property type="nucleotide sequence ID" value="NZ_JBDIML010000001.1"/>
</dbReference>